<reference evidence="2 3" key="1">
    <citation type="submission" date="2017-08" db="EMBL/GenBank/DDBJ databases">
        <title>Infants hospitalized years apart are colonized by the same room-sourced microbial strains.</title>
        <authorList>
            <person name="Brooks B."/>
            <person name="Olm M.R."/>
            <person name="Firek B.A."/>
            <person name="Baker R."/>
            <person name="Thomas B.C."/>
            <person name="Morowitz M.J."/>
            <person name="Banfield J.F."/>
        </authorList>
    </citation>
    <scope>NUCLEOTIDE SEQUENCE [LARGE SCALE GENOMIC DNA]</scope>
    <source>
        <strain evidence="2">S2_005_002_R2_34</strain>
    </source>
</reference>
<feature type="domain" description="Haem-binding uptake Tiki superfamily ChaN" evidence="1">
    <location>
        <begin position="33"/>
        <end position="238"/>
    </location>
</feature>
<organism evidence="2 3">
    <name type="scientific">Rhodovulum sulfidophilum</name>
    <name type="common">Rhodobacter sulfidophilus</name>
    <dbReference type="NCBI Taxonomy" id="35806"/>
    <lineage>
        <taxon>Bacteria</taxon>
        <taxon>Pseudomonadati</taxon>
        <taxon>Pseudomonadota</taxon>
        <taxon>Alphaproteobacteria</taxon>
        <taxon>Rhodobacterales</taxon>
        <taxon>Paracoccaceae</taxon>
        <taxon>Rhodovulum</taxon>
    </lineage>
</organism>
<sequence>MSAPASTPAVEGRWYRPGTGAELTGAEARDLLLARDVILLGERHDRAADHLWQASVIAALAARRPVAVGLEMLPRAADPVLAEWVAGGLGFAEFLAKARWSEVWGFDPELYRPIFETCRAAGAPMLGLNLDRAIVRAVRNGGWDALPAAERAWLSPAPPAPRAYRAYLFAMTGGARPDRVAAAPEDPAFDGFVRAQQVWDRAFACAIAAARAATPERRVIGVIGRGHLEYRFGTPAQLADLGLGAVAVALPGAAGAVPGAGAIADLVFEAGNPGLAGS</sequence>
<dbReference type="Pfam" id="PF04187">
    <property type="entry name" value="Cofac_haem_bdg"/>
    <property type="match status" value="1"/>
</dbReference>
<accession>A0A2W5NKA7</accession>
<evidence type="ECO:0000313" key="3">
    <source>
        <dbReference type="Proteomes" id="UP000249185"/>
    </source>
</evidence>
<dbReference type="InterPro" id="IPR007314">
    <property type="entry name" value="Cofac_haem-bd_dom"/>
</dbReference>
<dbReference type="Proteomes" id="UP000249185">
    <property type="component" value="Unassembled WGS sequence"/>
</dbReference>
<name>A0A2W5NKA7_RHOSU</name>
<proteinExistence type="predicted"/>
<dbReference type="CDD" id="cd14727">
    <property type="entry name" value="ChanN-like"/>
    <property type="match status" value="1"/>
</dbReference>
<dbReference type="SUPFAM" id="SSF159501">
    <property type="entry name" value="EreA/ChaN-like"/>
    <property type="match status" value="1"/>
</dbReference>
<dbReference type="AlphaFoldDB" id="A0A2W5NKA7"/>
<comment type="caution">
    <text evidence="2">The sequence shown here is derived from an EMBL/GenBank/DDBJ whole genome shotgun (WGS) entry which is preliminary data.</text>
</comment>
<evidence type="ECO:0000259" key="1">
    <source>
        <dbReference type="Pfam" id="PF04187"/>
    </source>
</evidence>
<dbReference type="Gene3D" id="3.40.50.11550">
    <property type="match status" value="1"/>
</dbReference>
<protein>
    <recommendedName>
        <fullName evidence="1">Haem-binding uptake Tiki superfamily ChaN domain-containing protein</fullName>
    </recommendedName>
</protein>
<evidence type="ECO:0000313" key="2">
    <source>
        <dbReference type="EMBL" id="PZQ52689.1"/>
    </source>
</evidence>
<gene>
    <name evidence="2" type="ORF">DI556_01750</name>
</gene>
<dbReference type="EMBL" id="QFPW01000001">
    <property type="protein sequence ID" value="PZQ52689.1"/>
    <property type="molecule type" value="Genomic_DNA"/>
</dbReference>